<feature type="region of interest" description="Disordered" evidence="2">
    <location>
        <begin position="1"/>
        <end position="25"/>
    </location>
</feature>
<accession>A0A067TG68</accession>
<gene>
    <name evidence="3" type="ORF">GALMADRAFT_135582</name>
</gene>
<organism evidence="3 4">
    <name type="scientific">Galerina marginata (strain CBS 339.88)</name>
    <dbReference type="NCBI Taxonomy" id="685588"/>
    <lineage>
        <taxon>Eukaryota</taxon>
        <taxon>Fungi</taxon>
        <taxon>Dikarya</taxon>
        <taxon>Basidiomycota</taxon>
        <taxon>Agaricomycotina</taxon>
        <taxon>Agaricomycetes</taxon>
        <taxon>Agaricomycetidae</taxon>
        <taxon>Agaricales</taxon>
        <taxon>Agaricineae</taxon>
        <taxon>Strophariaceae</taxon>
        <taxon>Galerina</taxon>
    </lineage>
</organism>
<evidence type="ECO:0000313" key="4">
    <source>
        <dbReference type="Proteomes" id="UP000027222"/>
    </source>
</evidence>
<dbReference type="HOGENOM" id="CLU_2291911_0_0_1"/>
<name>A0A067TG68_GALM3</name>
<dbReference type="EMBL" id="KL142370">
    <property type="protein sequence ID" value="KDR82220.1"/>
    <property type="molecule type" value="Genomic_DNA"/>
</dbReference>
<reference evidence="4" key="1">
    <citation type="journal article" date="2014" name="Proc. Natl. Acad. Sci. U.S.A.">
        <title>Extensive sampling of basidiomycete genomes demonstrates inadequacy of the white-rot/brown-rot paradigm for wood decay fungi.</title>
        <authorList>
            <person name="Riley R."/>
            <person name="Salamov A.A."/>
            <person name="Brown D.W."/>
            <person name="Nagy L.G."/>
            <person name="Floudas D."/>
            <person name="Held B.W."/>
            <person name="Levasseur A."/>
            <person name="Lombard V."/>
            <person name="Morin E."/>
            <person name="Otillar R."/>
            <person name="Lindquist E.A."/>
            <person name="Sun H."/>
            <person name="LaButti K.M."/>
            <person name="Schmutz J."/>
            <person name="Jabbour D."/>
            <person name="Luo H."/>
            <person name="Baker S.E."/>
            <person name="Pisabarro A.G."/>
            <person name="Walton J.D."/>
            <person name="Blanchette R.A."/>
            <person name="Henrissat B."/>
            <person name="Martin F."/>
            <person name="Cullen D."/>
            <person name="Hibbett D.S."/>
            <person name="Grigoriev I.V."/>
        </authorList>
    </citation>
    <scope>NUCLEOTIDE SEQUENCE [LARGE SCALE GENOMIC DNA]</scope>
    <source>
        <strain evidence="4">CBS 339.88</strain>
    </source>
</reference>
<evidence type="ECO:0000256" key="1">
    <source>
        <dbReference type="SAM" id="Coils"/>
    </source>
</evidence>
<sequence length="101" mass="11285">MTPPVGVDGNALKRVDGAKSSKGGAVDDELGVTVVEVLKSGAKLDEVENELEDEELELELKEMEQHEEEEELEPPADRKWERWSRTRGIIRNLVVLVGFVD</sequence>
<dbReference type="Proteomes" id="UP000027222">
    <property type="component" value="Unassembled WGS sequence"/>
</dbReference>
<keyword evidence="1" id="KW-0175">Coiled coil</keyword>
<evidence type="ECO:0000313" key="3">
    <source>
        <dbReference type="EMBL" id="KDR82220.1"/>
    </source>
</evidence>
<proteinExistence type="predicted"/>
<feature type="coiled-coil region" evidence="1">
    <location>
        <begin position="37"/>
        <end position="73"/>
    </location>
</feature>
<keyword evidence="4" id="KW-1185">Reference proteome</keyword>
<protein>
    <submittedName>
        <fullName evidence="3">Uncharacterized protein</fullName>
    </submittedName>
</protein>
<evidence type="ECO:0000256" key="2">
    <source>
        <dbReference type="SAM" id="MobiDB-lite"/>
    </source>
</evidence>
<dbReference type="AlphaFoldDB" id="A0A067TG68"/>